<dbReference type="RefSeq" id="WP_147798687.1">
    <property type="nucleotide sequence ID" value="NZ_VPFL01000003.1"/>
</dbReference>
<dbReference type="InterPro" id="IPR005561">
    <property type="entry name" value="ANTAR"/>
</dbReference>
<name>A0A5C7EXB1_9PROT</name>
<sequence length="190" mass="20973">MRVILVDDTARDVGLLKEALTAVGCEVAAQARSAFELHELVLKLKPDVVIVDADSPSRDVLEQLCAVTRATPRPIVLFTADRSAQTIEAAIRAGVSAYVVDGIDPARIDSILRVAIARFEADQALRRALAEAQARLDERKVVERAKGLIMKARGVDEEEAYRLLRKMAMDRKMRLADVARDVIDIMKRLG</sequence>
<dbReference type="SMART" id="SM00448">
    <property type="entry name" value="REC"/>
    <property type="match status" value="1"/>
</dbReference>
<dbReference type="OrthoDB" id="9782798at2"/>
<comment type="caution">
    <text evidence="4">The sequence shown here is derived from an EMBL/GenBank/DDBJ whole genome shotgun (WGS) entry which is preliminary data.</text>
</comment>
<dbReference type="PANTHER" id="PTHR43367">
    <property type="match status" value="1"/>
</dbReference>
<keyword evidence="1" id="KW-0597">Phosphoprotein</keyword>
<dbReference type="Pfam" id="PF00072">
    <property type="entry name" value="Response_reg"/>
    <property type="match status" value="1"/>
</dbReference>
<evidence type="ECO:0000259" key="3">
    <source>
        <dbReference type="PROSITE" id="PS50921"/>
    </source>
</evidence>
<evidence type="ECO:0000256" key="1">
    <source>
        <dbReference type="PROSITE-ProRule" id="PRU00169"/>
    </source>
</evidence>
<dbReference type="Gene3D" id="1.10.10.10">
    <property type="entry name" value="Winged helix-like DNA-binding domain superfamily/Winged helix DNA-binding domain"/>
    <property type="match status" value="1"/>
</dbReference>
<organism evidence="4 5">
    <name type="scientific">Pelomicrobium methylotrophicum</name>
    <dbReference type="NCBI Taxonomy" id="2602750"/>
    <lineage>
        <taxon>Bacteria</taxon>
        <taxon>Pseudomonadati</taxon>
        <taxon>Pseudomonadota</taxon>
        <taxon>Hydrogenophilia</taxon>
        <taxon>Hydrogenophilia incertae sedis</taxon>
        <taxon>Pelomicrobium</taxon>
    </lineage>
</organism>
<dbReference type="InterPro" id="IPR008327">
    <property type="entry name" value="Sig_transdc_resp-reg_antiterm"/>
</dbReference>
<keyword evidence="5" id="KW-1185">Reference proteome</keyword>
<feature type="domain" description="ANTAR" evidence="3">
    <location>
        <begin position="122"/>
        <end position="183"/>
    </location>
</feature>
<dbReference type="InParanoid" id="A0A5C7EXB1"/>
<feature type="modified residue" description="4-aspartylphosphate" evidence="1">
    <location>
        <position position="52"/>
    </location>
</feature>
<dbReference type="GO" id="GO:0003723">
    <property type="term" value="F:RNA binding"/>
    <property type="evidence" value="ECO:0007669"/>
    <property type="project" value="InterPro"/>
</dbReference>
<evidence type="ECO:0000313" key="5">
    <source>
        <dbReference type="Proteomes" id="UP000321201"/>
    </source>
</evidence>
<accession>A0A5C7EXB1</accession>
<dbReference type="InterPro" id="IPR011006">
    <property type="entry name" value="CheY-like_superfamily"/>
</dbReference>
<dbReference type="EMBL" id="VPFL01000003">
    <property type="protein sequence ID" value="TXF13043.1"/>
    <property type="molecule type" value="Genomic_DNA"/>
</dbReference>
<dbReference type="PROSITE" id="PS50110">
    <property type="entry name" value="RESPONSE_REGULATORY"/>
    <property type="match status" value="1"/>
</dbReference>
<gene>
    <name evidence="4" type="ORF">FR698_02925</name>
</gene>
<dbReference type="SMART" id="SM01012">
    <property type="entry name" value="ANTAR"/>
    <property type="match status" value="1"/>
</dbReference>
<dbReference type="GO" id="GO:0000160">
    <property type="term" value="P:phosphorelay signal transduction system"/>
    <property type="evidence" value="ECO:0007669"/>
    <property type="project" value="InterPro"/>
</dbReference>
<dbReference type="InterPro" id="IPR036388">
    <property type="entry name" value="WH-like_DNA-bd_sf"/>
</dbReference>
<dbReference type="AlphaFoldDB" id="A0A5C7EXB1"/>
<protein>
    <submittedName>
        <fullName evidence="4">ANTAR domain-containing protein</fullName>
    </submittedName>
</protein>
<dbReference type="InterPro" id="IPR001789">
    <property type="entry name" value="Sig_transdc_resp-reg_receiver"/>
</dbReference>
<dbReference type="SUPFAM" id="SSF52172">
    <property type="entry name" value="CheY-like"/>
    <property type="match status" value="1"/>
</dbReference>
<proteinExistence type="predicted"/>
<feature type="domain" description="Response regulatory" evidence="2">
    <location>
        <begin position="2"/>
        <end position="116"/>
    </location>
</feature>
<dbReference type="PANTHER" id="PTHR43367:SF1">
    <property type="entry name" value="TWO-COMPONENT RESPONSE REGULATOR-LIKE APRR6-RELATED"/>
    <property type="match status" value="1"/>
</dbReference>
<dbReference type="PROSITE" id="PS50921">
    <property type="entry name" value="ANTAR"/>
    <property type="match status" value="1"/>
</dbReference>
<reference evidence="4 5" key="1">
    <citation type="submission" date="2019-08" db="EMBL/GenBank/DDBJ databases">
        <title>Pelomicrobium methylotrophicum gen. nov., sp. nov. a moderately thermophilic, facultatively anaerobic, lithoautotrophic and methylotrophic bacterium isolated from a terrestrial mud volcano.</title>
        <authorList>
            <person name="Slobodkina G.B."/>
            <person name="Merkel A.Y."/>
            <person name="Slobodkin A.I."/>
        </authorList>
    </citation>
    <scope>NUCLEOTIDE SEQUENCE [LARGE SCALE GENOMIC DNA]</scope>
    <source>
        <strain evidence="4 5">SM250</strain>
    </source>
</reference>
<evidence type="ECO:0000259" key="2">
    <source>
        <dbReference type="PROSITE" id="PS50110"/>
    </source>
</evidence>
<dbReference type="Gene3D" id="3.40.50.2300">
    <property type="match status" value="1"/>
</dbReference>
<dbReference type="Proteomes" id="UP000321201">
    <property type="component" value="Unassembled WGS sequence"/>
</dbReference>
<dbReference type="Pfam" id="PF03861">
    <property type="entry name" value="ANTAR"/>
    <property type="match status" value="1"/>
</dbReference>
<dbReference type="PIRSF" id="PIRSF036382">
    <property type="entry name" value="RR_antiterm"/>
    <property type="match status" value="1"/>
</dbReference>
<evidence type="ECO:0000313" key="4">
    <source>
        <dbReference type="EMBL" id="TXF13043.1"/>
    </source>
</evidence>